<dbReference type="Proteomes" id="UP001497512">
    <property type="component" value="Chromosome 3"/>
</dbReference>
<comment type="subcellular location">
    <subcellularLocation>
        <location evidence="1">Plastid</location>
    </subcellularLocation>
</comment>
<dbReference type="PANTHER" id="PTHR31906">
    <property type="entry name" value="PLASTID-LIPID-ASSOCIATED PROTEIN 4, CHLOROPLASTIC-RELATED"/>
    <property type="match status" value="1"/>
</dbReference>
<sequence length="339" mass="36597">MARVSTAPSGAMMAHSLYVLQTVGLHQTNCPTSSLAFGRLPTIPFLRNSNSAYARQGLRVIMTKRLPSIVSAAAAGEESEVAGLLEPPSDDAIDKEFQDALYQDNATENDTELTDLKQGLVDSFYGTQRGLRASSDTRAEINELVTQLEAKNPTPVPTEALTLLNGKWILAYTSNSELFPFLALGSLPLVKVGEISQTIDALAFTVENCVTFEGPLASTSLKAAASFEVRSPKRVQIKFEQGIIGTPQLTDSLDVPASVDFLGQTIDLKPIWGVLHPLQDAANSVARTISGQPPLKFPIQADRAQSWLLTTYLDEDLRISRGDGGSVFVLTKENSALLY</sequence>
<protein>
    <recommendedName>
        <fullName evidence="3">Plastid lipid-associated protein/fibrillin conserved domain-containing protein</fullName>
    </recommendedName>
</protein>
<dbReference type="InterPro" id="IPR006843">
    <property type="entry name" value="PAP/fibrillin_dom"/>
</dbReference>
<keyword evidence="5" id="KW-1185">Reference proteome</keyword>
<evidence type="ECO:0000256" key="1">
    <source>
        <dbReference type="ARBA" id="ARBA00004474"/>
    </source>
</evidence>
<dbReference type="InterPro" id="IPR039633">
    <property type="entry name" value="PAP"/>
</dbReference>
<dbReference type="EMBL" id="OZ019895">
    <property type="protein sequence ID" value="CAK9219822.1"/>
    <property type="molecule type" value="Genomic_DNA"/>
</dbReference>
<evidence type="ECO:0000313" key="5">
    <source>
        <dbReference type="Proteomes" id="UP001497512"/>
    </source>
</evidence>
<evidence type="ECO:0000313" key="4">
    <source>
        <dbReference type="EMBL" id="CAK9219822.1"/>
    </source>
</evidence>
<evidence type="ECO:0000256" key="2">
    <source>
        <dbReference type="ARBA" id="ARBA00022640"/>
    </source>
</evidence>
<reference evidence="4" key="1">
    <citation type="submission" date="2024-02" db="EMBL/GenBank/DDBJ databases">
        <authorList>
            <consortium name="ELIXIR-Norway"/>
            <consortium name="Elixir Norway"/>
        </authorList>
    </citation>
    <scope>NUCLEOTIDE SEQUENCE</scope>
</reference>
<feature type="domain" description="Plastid lipid-associated protein/fibrillin conserved" evidence="3">
    <location>
        <begin position="115"/>
        <end position="330"/>
    </location>
</feature>
<gene>
    <name evidence="4" type="ORF">CSSPTR1EN2_LOCUS14891</name>
</gene>
<name>A0ABP0UEJ6_9BRYO</name>
<keyword evidence="2" id="KW-0934">Plastid</keyword>
<organism evidence="4 5">
    <name type="scientific">Sphagnum troendelagicum</name>
    <dbReference type="NCBI Taxonomy" id="128251"/>
    <lineage>
        <taxon>Eukaryota</taxon>
        <taxon>Viridiplantae</taxon>
        <taxon>Streptophyta</taxon>
        <taxon>Embryophyta</taxon>
        <taxon>Bryophyta</taxon>
        <taxon>Sphagnophytina</taxon>
        <taxon>Sphagnopsida</taxon>
        <taxon>Sphagnales</taxon>
        <taxon>Sphagnaceae</taxon>
        <taxon>Sphagnum</taxon>
    </lineage>
</organism>
<evidence type="ECO:0000259" key="3">
    <source>
        <dbReference type="Pfam" id="PF04755"/>
    </source>
</evidence>
<dbReference type="Pfam" id="PF04755">
    <property type="entry name" value="PAP_fibrillin"/>
    <property type="match status" value="1"/>
</dbReference>
<proteinExistence type="predicted"/>
<accession>A0ABP0UEJ6</accession>